<dbReference type="Proteomes" id="UP000003874">
    <property type="component" value="Unassembled WGS sequence"/>
</dbReference>
<keyword evidence="3" id="KW-1185">Reference proteome</keyword>
<sequence length="40" mass="4704">MFYWMIDSGLLSIRIMVSSYFLIAVTEVCRFKANMLNLII</sequence>
<accession>E6MMR3</accession>
<keyword evidence="1" id="KW-0812">Transmembrane</keyword>
<name>E6MMR3_9BACT</name>
<organism evidence="2 3">
    <name type="scientific">Segatella salivae DSM 15606</name>
    <dbReference type="NCBI Taxonomy" id="888832"/>
    <lineage>
        <taxon>Bacteria</taxon>
        <taxon>Pseudomonadati</taxon>
        <taxon>Bacteroidota</taxon>
        <taxon>Bacteroidia</taxon>
        <taxon>Bacteroidales</taxon>
        <taxon>Prevotellaceae</taxon>
        <taxon>Segatella</taxon>
    </lineage>
</organism>
<evidence type="ECO:0000313" key="2">
    <source>
        <dbReference type="EMBL" id="EFV05073.1"/>
    </source>
</evidence>
<comment type="caution">
    <text evidence="2">The sequence shown here is derived from an EMBL/GenBank/DDBJ whole genome shotgun (WGS) entry which is preliminary data.</text>
</comment>
<feature type="transmembrane region" description="Helical" evidence="1">
    <location>
        <begin position="12"/>
        <end position="31"/>
    </location>
</feature>
<evidence type="ECO:0000313" key="3">
    <source>
        <dbReference type="Proteomes" id="UP000003874"/>
    </source>
</evidence>
<reference evidence="2 3" key="1">
    <citation type="submission" date="2010-12" db="EMBL/GenBank/DDBJ databases">
        <authorList>
            <person name="Muzny D."/>
            <person name="Qin X."/>
            <person name="Deng J."/>
            <person name="Jiang H."/>
            <person name="Liu Y."/>
            <person name="Qu J."/>
            <person name="Song X.-Z."/>
            <person name="Zhang L."/>
            <person name="Thornton R."/>
            <person name="Coyle M."/>
            <person name="Francisco L."/>
            <person name="Jackson L."/>
            <person name="Javaid M."/>
            <person name="Korchina V."/>
            <person name="Kovar C."/>
            <person name="Mata R."/>
            <person name="Mathew T."/>
            <person name="Ngo R."/>
            <person name="Nguyen L."/>
            <person name="Nguyen N."/>
            <person name="Okwuonu G."/>
            <person name="Ongeri F."/>
            <person name="Pham C."/>
            <person name="Simmons D."/>
            <person name="Wilczek-Boney K."/>
            <person name="Hale W."/>
            <person name="Jakkamsetti A."/>
            <person name="Pham P."/>
            <person name="Ruth R."/>
            <person name="San Lucas F."/>
            <person name="Warren J."/>
            <person name="Zhang J."/>
            <person name="Zhao Z."/>
            <person name="Zhou C."/>
            <person name="Zhu D."/>
            <person name="Lee S."/>
            <person name="Bess C."/>
            <person name="Blankenburg K."/>
            <person name="Forbes L."/>
            <person name="Fu Q."/>
            <person name="Gubbala S."/>
            <person name="Hirani K."/>
            <person name="Jayaseelan J.C."/>
            <person name="Lara F."/>
            <person name="Munidasa M."/>
            <person name="Palculict T."/>
            <person name="Patil S."/>
            <person name="Pu L.-L."/>
            <person name="Saada N."/>
            <person name="Tang L."/>
            <person name="Weissenberger G."/>
            <person name="Zhu Y."/>
            <person name="Hemphill L."/>
            <person name="Shang Y."/>
            <person name="Youmans B."/>
            <person name="Ayvaz T."/>
            <person name="Ross M."/>
            <person name="Santibanez J."/>
            <person name="Aqrawi P."/>
            <person name="Gross S."/>
            <person name="Joshi V."/>
            <person name="Fowler G."/>
            <person name="Nazareth L."/>
            <person name="Reid J."/>
            <person name="Worley K."/>
            <person name="Petrosino J."/>
            <person name="Highlander S."/>
            <person name="Gibbs R."/>
        </authorList>
    </citation>
    <scope>NUCLEOTIDE SEQUENCE [LARGE SCALE GENOMIC DNA]</scope>
    <source>
        <strain evidence="2 3">DSM 15606</strain>
    </source>
</reference>
<dbReference type="STRING" id="888832.HMPREF9420_0781"/>
<keyword evidence="1" id="KW-1133">Transmembrane helix</keyword>
<protein>
    <submittedName>
        <fullName evidence="2">Uncharacterized protein</fullName>
    </submittedName>
</protein>
<gene>
    <name evidence="2" type="ORF">HMPREF9420_0781</name>
</gene>
<dbReference type="HOGENOM" id="CLU_3294481_0_0_10"/>
<proteinExistence type="predicted"/>
<keyword evidence="1" id="KW-0472">Membrane</keyword>
<dbReference type="AlphaFoldDB" id="E6MMR3"/>
<evidence type="ECO:0000256" key="1">
    <source>
        <dbReference type="SAM" id="Phobius"/>
    </source>
</evidence>
<dbReference type="EMBL" id="AEQO01000084">
    <property type="protein sequence ID" value="EFV05073.1"/>
    <property type="molecule type" value="Genomic_DNA"/>
</dbReference>